<dbReference type="Proteomes" id="UP000254133">
    <property type="component" value="Unassembled WGS sequence"/>
</dbReference>
<protein>
    <submittedName>
        <fullName evidence="1">Uncharacterized protein</fullName>
    </submittedName>
</protein>
<dbReference type="STRING" id="476.B0182_03035"/>
<accession>A0A2Z4R728</accession>
<sequence length="120" mass="13904">MMKKWESTFNNNHLRLMRVHIGLMIFYFIFFGLVAYFLSVLPNENSEPVGFLKNLMLIMVGYSPLFVLHLLLAIGAKKKLELSRKISEIVFAIMVLAFSIGTILSLLYFLPRTIWKSKES</sequence>
<evidence type="ECO:0000313" key="1">
    <source>
        <dbReference type="EMBL" id="STY93465.1"/>
    </source>
</evidence>
<evidence type="ECO:0000313" key="2">
    <source>
        <dbReference type="Proteomes" id="UP000254133"/>
    </source>
</evidence>
<proteinExistence type="predicted"/>
<dbReference type="RefSeq" id="WP_112742190.1">
    <property type="nucleotide sequence ID" value="NZ_CP030241.1"/>
</dbReference>
<gene>
    <name evidence="1" type="ORF">NCTC9426_02195</name>
</gene>
<dbReference type="EMBL" id="UGPZ01000003">
    <property type="protein sequence ID" value="STY93465.1"/>
    <property type="molecule type" value="Genomic_DNA"/>
</dbReference>
<name>A0A2Z4R728_MORBO</name>
<dbReference type="KEGG" id="mboi:DQF64_06205"/>
<dbReference type="AlphaFoldDB" id="A0A2Z4R728"/>
<reference evidence="1 2" key="1">
    <citation type="submission" date="2018-06" db="EMBL/GenBank/DDBJ databases">
        <authorList>
            <consortium name="Pathogen Informatics"/>
            <person name="Doyle S."/>
        </authorList>
    </citation>
    <scope>NUCLEOTIDE SEQUENCE [LARGE SCALE GENOMIC DNA]</scope>
    <source>
        <strain evidence="1 2">NCTC9426</strain>
    </source>
</reference>
<organism evidence="1 2">
    <name type="scientific">Moraxella bovis</name>
    <dbReference type="NCBI Taxonomy" id="476"/>
    <lineage>
        <taxon>Bacteria</taxon>
        <taxon>Pseudomonadati</taxon>
        <taxon>Pseudomonadota</taxon>
        <taxon>Gammaproteobacteria</taxon>
        <taxon>Moraxellales</taxon>
        <taxon>Moraxellaceae</taxon>
        <taxon>Moraxella</taxon>
    </lineage>
</organism>